<comment type="caution">
    <text evidence="5">The sequence shown here is derived from an EMBL/GenBank/DDBJ whole genome shotgun (WGS) entry which is preliminary data.</text>
</comment>
<name>A0A5S4V8Q2_9MICO</name>
<dbReference type="GO" id="GO:0003677">
    <property type="term" value="F:DNA binding"/>
    <property type="evidence" value="ECO:0007669"/>
    <property type="project" value="UniProtKB-KW"/>
</dbReference>
<sequence length="237" mass="26124">MAQATAALIADDTGAAAHGAAGRRIADALRRDILDGVLAPGTRIRQERLAEEYGASRVPVREAIRALEGEGLVTVVANTGAWVSRLSLAECDELYRVRERIEPLLIRMSIPGLDDADAAELARLADAMESAADADEFVRLDRAFHDLTYRGAETLMLGDTVARLWNRTQAYRRVYSRLFLRHAARAVHHEHHLLVHAIETGDADDAERVLLGHIRRTRLALAKHPEVFDDADAASLQ</sequence>
<dbReference type="InterPro" id="IPR036388">
    <property type="entry name" value="WH-like_DNA-bd_sf"/>
</dbReference>
<dbReference type="AlphaFoldDB" id="A0A5S4V8Q2"/>
<dbReference type="Pfam" id="PF07729">
    <property type="entry name" value="FCD"/>
    <property type="match status" value="1"/>
</dbReference>
<dbReference type="InterPro" id="IPR011711">
    <property type="entry name" value="GntR_C"/>
</dbReference>
<evidence type="ECO:0000256" key="3">
    <source>
        <dbReference type="ARBA" id="ARBA00023163"/>
    </source>
</evidence>
<keyword evidence="6" id="KW-1185">Reference proteome</keyword>
<gene>
    <name evidence="5" type="ORF">FYC51_12835</name>
</gene>
<keyword evidence="2" id="KW-0238">DNA-binding</keyword>
<keyword evidence="1" id="KW-0805">Transcription regulation</keyword>
<feature type="domain" description="HTH gntR-type" evidence="4">
    <location>
        <begin position="19"/>
        <end position="86"/>
    </location>
</feature>
<dbReference type="SUPFAM" id="SSF48008">
    <property type="entry name" value="GntR ligand-binding domain-like"/>
    <property type="match status" value="1"/>
</dbReference>
<dbReference type="InterPro" id="IPR036390">
    <property type="entry name" value="WH_DNA-bd_sf"/>
</dbReference>
<evidence type="ECO:0000259" key="4">
    <source>
        <dbReference type="PROSITE" id="PS50949"/>
    </source>
</evidence>
<evidence type="ECO:0000256" key="2">
    <source>
        <dbReference type="ARBA" id="ARBA00023125"/>
    </source>
</evidence>
<dbReference type="InterPro" id="IPR008920">
    <property type="entry name" value="TF_FadR/GntR_C"/>
</dbReference>
<dbReference type="InterPro" id="IPR000524">
    <property type="entry name" value="Tscrpt_reg_HTH_GntR"/>
</dbReference>
<dbReference type="PRINTS" id="PR00035">
    <property type="entry name" value="HTHGNTR"/>
</dbReference>
<dbReference type="PROSITE" id="PS50949">
    <property type="entry name" value="HTH_GNTR"/>
    <property type="match status" value="1"/>
</dbReference>
<accession>A0A5S4V8Q2</accession>
<protein>
    <submittedName>
        <fullName evidence="5">GntR family transcriptional regulator</fullName>
    </submittedName>
</protein>
<dbReference type="Pfam" id="PF00392">
    <property type="entry name" value="GntR"/>
    <property type="match status" value="1"/>
</dbReference>
<dbReference type="PANTHER" id="PTHR43537">
    <property type="entry name" value="TRANSCRIPTIONAL REGULATOR, GNTR FAMILY"/>
    <property type="match status" value="1"/>
</dbReference>
<dbReference type="PANTHER" id="PTHR43537:SF24">
    <property type="entry name" value="GLUCONATE OPERON TRANSCRIPTIONAL REPRESSOR"/>
    <property type="match status" value="1"/>
</dbReference>
<organism evidence="5 6">
    <name type="scientific">Agromyces mariniharenae</name>
    <dbReference type="NCBI Taxonomy" id="2604423"/>
    <lineage>
        <taxon>Bacteria</taxon>
        <taxon>Bacillati</taxon>
        <taxon>Actinomycetota</taxon>
        <taxon>Actinomycetes</taxon>
        <taxon>Micrococcales</taxon>
        <taxon>Microbacteriaceae</taxon>
        <taxon>Agromyces</taxon>
    </lineage>
</organism>
<dbReference type="CDD" id="cd07377">
    <property type="entry name" value="WHTH_GntR"/>
    <property type="match status" value="1"/>
</dbReference>
<keyword evidence="3" id="KW-0804">Transcription</keyword>
<reference evidence="5 6" key="1">
    <citation type="submission" date="2019-08" db="EMBL/GenBank/DDBJ databases">
        <authorList>
            <person name="Hu J."/>
        </authorList>
    </citation>
    <scope>NUCLEOTIDE SEQUENCE [LARGE SCALE GENOMIC DNA]</scope>
    <source>
        <strain evidence="5 6">NEAU-184</strain>
    </source>
</reference>
<dbReference type="Gene3D" id="1.10.10.10">
    <property type="entry name" value="Winged helix-like DNA-binding domain superfamily/Winged helix DNA-binding domain"/>
    <property type="match status" value="1"/>
</dbReference>
<dbReference type="Gene3D" id="1.20.120.530">
    <property type="entry name" value="GntR ligand-binding domain-like"/>
    <property type="match status" value="1"/>
</dbReference>
<evidence type="ECO:0000313" key="5">
    <source>
        <dbReference type="EMBL" id="TYL54429.1"/>
    </source>
</evidence>
<dbReference type="SUPFAM" id="SSF46785">
    <property type="entry name" value="Winged helix' DNA-binding domain"/>
    <property type="match status" value="1"/>
</dbReference>
<dbReference type="GO" id="GO:0003700">
    <property type="term" value="F:DNA-binding transcription factor activity"/>
    <property type="evidence" value="ECO:0007669"/>
    <property type="project" value="InterPro"/>
</dbReference>
<dbReference type="RefSeq" id="WP_148733960.1">
    <property type="nucleotide sequence ID" value="NZ_VSSB01000001.1"/>
</dbReference>
<evidence type="ECO:0000256" key="1">
    <source>
        <dbReference type="ARBA" id="ARBA00023015"/>
    </source>
</evidence>
<evidence type="ECO:0000313" key="6">
    <source>
        <dbReference type="Proteomes" id="UP000325243"/>
    </source>
</evidence>
<dbReference type="Proteomes" id="UP000325243">
    <property type="component" value="Unassembled WGS sequence"/>
</dbReference>
<dbReference type="SMART" id="SM00895">
    <property type="entry name" value="FCD"/>
    <property type="match status" value="1"/>
</dbReference>
<dbReference type="EMBL" id="VSSB01000001">
    <property type="protein sequence ID" value="TYL54429.1"/>
    <property type="molecule type" value="Genomic_DNA"/>
</dbReference>
<proteinExistence type="predicted"/>
<dbReference type="SMART" id="SM00345">
    <property type="entry name" value="HTH_GNTR"/>
    <property type="match status" value="1"/>
</dbReference>